<dbReference type="PROSITE" id="PS51819">
    <property type="entry name" value="VOC"/>
    <property type="match status" value="1"/>
</dbReference>
<feature type="domain" description="VOC" evidence="1">
    <location>
        <begin position="7"/>
        <end position="124"/>
    </location>
</feature>
<comment type="caution">
    <text evidence="2">The sequence shown here is derived from an EMBL/GenBank/DDBJ whole genome shotgun (WGS) entry which is preliminary data.</text>
</comment>
<sequence>MSRPSVKYTATVIGTPTPRTLARFYAELLGWEIGADEPEWATVRNPEGGAGLSFQIEEHHRRPVWPGSASDQQMMMHLDFEVDDLEAASKHAVSLGAVVAHFQPQDDVVVHFDPDGHPFCLWIAVAAAEG</sequence>
<protein>
    <submittedName>
        <fullName evidence="2">VOC family protein</fullName>
    </submittedName>
</protein>
<dbReference type="PANTHER" id="PTHR35908:SF1">
    <property type="entry name" value="CONSERVED PROTEIN"/>
    <property type="match status" value="1"/>
</dbReference>
<dbReference type="EMBL" id="JAGSOH010000070">
    <property type="protein sequence ID" value="MBR7828934.1"/>
    <property type="molecule type" value="Genomic_DNA"/>
</dbReference>
<proteinExistence type="predicted"/>
<dbReference type="Gene3D" id="3.10.180.10">
    <property type="entry name" value="2,3-Dihydroxybiphenyl 1,2-Dioxygenase, domain 1"/>
    <property type="match status" value="1"/>
</dbReference>
<dbReference type="PANTHER" id="PTHR35908">
    <property type="entry name" value="HYPOTHETICAL FUSION PROTEIN"/>
    <property type="match status" value="1"/>
</dbReference>
<dbReference type="Pfam" id="PF18029">
    <property type="entry name" value="Glyoxalase_6"/>
    <property type="match status" value="1"/>
</dbReference>
<dbReference type="InterPro" id="IPR041581">
    <property type="entry name" value="Glyoxalase_6"/>
</dbReference>
<gene>
    <name evidence="2" type="ORF">KDK95_21670</name>
</gene>
<dbReference type="AlphaFoldDB" id="A0A941EJV0"/>
<name>A0A941EJV0_9ACTN</name>
<evidence type="ECO:0000313" key="3">
    <source>
        <dbReference type="Proteomes" id="UP000676325"/>
    </source>
</evidence>
<evidence type="ECO:0000313" key="2">
    <source>
        <dbReference type="EMBL" id="MBR7828934.1"/>
    </source>
</evidence>
<reference evidence="2" key="1">
    <citation type="submission" date="2021-04" db="EMBL/GenBank/DDBJ databases">
        <title>Genome based classification of Actinospica acidithermotolerans sp. nov., an actinobacterium isolated from an Indonesian hot spring.</title>
        <authorList>
            <person name="Kusuma A.B."/>
            <person name="Putra K.E."/>
            <person name="Nafisah S."/>
            <person name="Loh J."/>
            <person name="Nouioui I."/>
            <person name="Goodfellow M."/>
        </authorList>
    </citation>
    <scope>NUCLEOTIDE SEQUENCE</scope>
    <source>
        <strain evidence="2">MGRD01-02</strain>
    </source>
</reference>
<dbReference type="Proteomes" id="UP000676325">
    <property type="component" value="Unassembled WGS sequence"/>
</dbReference>
<dbReference type="RefSeq" id="WP_249161667.1">
    <property type="nucleotide sequence ID" value="NZ_JAGSOH010000070.1"/>
</dbReference>
<dbReference type="InterPro" id="IPR029068">
    <property type="entry name" value="Glyas_Bleomycin-R_OHBP_Dase"/>
</dbReference>
<organism evidence="2 3">
    <name type="scientific">Actinospica acidithermotolerans</name>
    <dbReference type="NCBI Taxonomy" id="2828514"/>
    <lineage>
        <taxon>Bacteria</taxon>
        <taxon>Bacillati</taxon>
        <taxon>Actinomycetota</taxon>
        <taxon>Actinomycetes</taxon>
        <taxon>Catenulisporales</taxon>
        <taxon>Actinospicaceae</taxon>
        <taxon>Actinospica</taxon>
    </lineage>
</organism>
<evidence type="ECO:0000259" key="1">
    <source>
        <dbReference type="PROSITE" id="PS51819"/>
    </source>
</evidence>
<dbReference type="InterPro" id="IPR037523">
    <property type="entry name" value="VOC_core"/>
</dbReference>
<dbReference type="SUPFAM" id="SSF54593">
    <property type="entry name" value="Glyoxalase/Bleomycin resistance protein/Dihydroxybiphenyl dioxygenase"/>
    <property type="match status" value="1"/>
</dbReference>
<keyword evidence="3" id="KW-1185">Reference proteome</keyword>
<accession>A0A941EJV0</accession>